<dbReference type="AlphaFoldDB" id="A0AAD5CHM9"/>
<dbReference type="EMBL" id="JAMZMK010008083">
    <property type="protein sequence ID" value="KAI7742067.1"/>
    <property type="molecule type" value="Genomic_DNA"/>
</dbReference>
<keyword evidence="4" id="KW-0560">Oxidoreductase</keyword>
<dbReference type="GO" id="GO:0004499">
    <property type="term" value="F:N,N-dimethylaniline monooxygenase activity"/>
    <property type="evidence" value="ECO:0007669"/>
    <property type="project" value="InterPro"/>
</dbReference>
<dbReference type="Gene3D" id="3.50.50.60">
    <property type="entry name" value="FAD/NAD(P)-binding domain"/>
    <property type="match status" value="1"/>
</dbReference>
<evidence type="ECO:0008006" key="7">
    <source>
        <dbReference type="Google" id="ProtNLM"/>
    </source>
</evidence>
<dbReference type="GO" id="GO:0050661">
    <property type="term" value="F:NADP binding"/>
    <property type="evidence" value="ECO:0007669"/>
    <property type="project" value="InterPro"/>
</dbReference>
<accession>A0AAD5CHM9</accession>
<evidence type="ECO:0000256" key="4">
    <source>
        <dbReference type="ARBA" id="ARBA00023002"/>
    </source>
</evidence>
<dbReference type="Proteomes" id="UP001206925">
    <property type="component" value="Unassembled WGS sequence"/>
</dbReference>
<comment type="similarity">
    <text evidence="1">Belongs to the FMO family.</text>
</comment>
<dbReference type="PANTHER" id="PTHR23023">
    <property type="entry name" value="DIMETHYLANILINE MONOOXYGENASE"/>
    <property type="match status" value="1"/>
</dbReference>
<dbReference type="InterPro" id="IPR020946">
    <property type="entry name" value="Flavin_mOase-like"/>
</dbReference>
<feature type="non-terminal residue" evidence="5">
    <location>
        <position position="109"/>
    </location>
</feature>
<evidence type="ECO:0000313" key="6">
    <source>
        <dbReference type="Proteomes" id="UP001206925"/>
    </source>
</evidence>
<comment type="caution">
    <text evidence="5">The sequence shown here is derived from an EMBL/GenBank/DDBJ whole genome shotgun (WGS) entry which is preliminary data.</text>
</comment>
<dbReference type="GO" id="GO:0050660">
    <property type="term" value="F:flavin adenine dinucleotide binding"/>
    <property type="evidence" value="ECO:0007669"/>
    <property type="project" value="InterPro"/>
</dbReference>
<name>A0AAD5CHM9_AMBAR</name>
<keyword evidence="2" id="KW-0285">Flavoprotein</keyword>
<evidence type="ECO:0000256" key="2">
    <source>
        <dbReference type="ARBA" id="ARBA00022630"/>
    </source>
</evidence>
<keyword evidence="6" id="KW-1185">Reference proteome</keyword>
<dbReference type="InterPro" id="IPR050346">
    <property type="entry name" value="FMO-like"/>
</dbReference>
<proteinExistence type="inferred from homology"/>
<dbReference type="Pfam" id="PF00743">
    <property type="entry name" value="FMO-like"/>
    <property type="match status" value="1"/>
</dbReference>
<evidence type="ECO:0000256" key="1">
    <source>
        <dbReference type="ARBA" id="ARBA00009183"/>
    </source>
</evidence>
<gene>
    <name evidence="5" type="ORF">M8C21_030073</name>
</gene>
<reference evidence="5" key="1">
    <citation type="submission" date="2022-06" db="EMBL/GenBank/DDBJ databases">
        <title>Uncovering the hologenomic basis of an extraordinary plant invasion.</title>
        <authorList>
            <person name="Bieker V.C."/>
            <person name="Martin M.D."/>
            <person name="Gilbert T."/>
            <person name="Hodgins K."/>
            <person name="Battlay P."/>
            <person name="Petersen B."/>
            <person name="Wilson J."/>
        </authorList>
    </citation>
    <scope>NUCLEOTIDE SEQUENCE</scope>
    <source>
        <strain evidence="5">AA19_3_7</strain>
        <tissue evidence="5">Leaf</tissue>
    </source>
</reference>
<evidence type="ECO:0000256" key="3">
    <source>
        <dbReference type="ARBA" id="ARBA00022827"/>
    </source>
</evidence>
<sequence>VYGDPRMYPGHEEVLNFLKDFATHFEVTELIRFNTLVTRVEVVDSDITGFIVESTTNGVNSIEVFDAVVVCNGRNTQPRLAIDISGIKTWPRKQMHSHNYRVPEPFRDQ</sequence>
<organism evidence="5 6">
    <name type="scientific">Ambrosia artemisiifolia</name>
    <name type="common">Common ragweed</name>
    <dbReference type="NCBI Taxonomy" id="4212"/>
    <lineage>
        <taxon>Eukaryota</taxon>
        <taxon>Viridiplantae</taxon>
        <taxon>Streptophyta</taxon>
        <taxon>Embryophyta</taxon>
        <taxon>Tracheophyta</taxon>
        <taxon>Spermatophyta</taxon>
        <taxon>Magnoliopsida</taxon>
        <taxon>eudicotyledons</taxon>
        <taxon>Gunneridae</taxon>
        <taxon>Pentapetalae</taxon>
        <taxon>asterids</taxon>
        <taxon>campanulids</taxon>
        <taxon>Asterales</taxon>
        <taxon>Asteraceae</taxon>
        <taxon>Asteroideae</taxon>
        <taxon>Heliantheae alliance</taxon>
        <taxon>Heliantheae</taxon>
        <taxon>Ambrosia</taxon>
    </lineage>
</organism>
<evidence type="ECO:0000313" key="5">
    <source>
        <dbReference type="EMBL" id="KAI7742067.1"/>
    </source>
</evidence>
<keyword evidence="3" id="KW-0274">FAD</keyword>
<dbReference type="InterPro" id="IPR036188">
    <property type="entry name" value="FAD/NAD-bd_sf"/>
</dbReference>
<feature type="non-terminal residue" evidence="5">
    <location>
        <position position="1"/>
    </location>
</feature>
<dbReference type="SUPFAM" id="SSF51905">
    <property type="entry name" value="FAD/NAD(P)-binding domain"/>
    <property type="match status" value="1"/>
</dbReference>
<protein>
    <recommendedName>
        <fullName evidence="7">Flavin-containing monooxygenase</fullName>
    </recommendedName>
</protein>